<sequence length="121" mass="13788">MSPAFTSDLDDVENVTLLCTSDFHNGEQAMAAAAQSNSFIIDCGATRNFLGPSQVYQLRQNLSRARQGRRRMYLRCYRMRRHTAYIPKGKWSQTNTGHPREQVLLNVPAWRSPSSPSHRGF</sequence>
<organism evidence="1 2">
    <name type="scientific">Hypsizygus marmoreus</name>
    <name type="common">White beech mushroom</name>
    <name type="synonym">Agaricus marmoreus</name>
    <dbReference type="NCBI Taxonomy" id="39966"/>
    <lineage>
        <taxon>Eukaryota</taxon>
        <taxon>Fungi</taxon>
        <taxon>Dikarya</taxon>
        <taxon>Basidiomycota</taxon>
        <taxon>Agaricomycotina</taxon>
        <taxon>Agaricomycetes</taxon>
        <taxon>Agaricomycetidae</taxon>
        <taxon>Agaricales</taxon>
        <taxon>Tricholomatineae</taxon>
        <taxon>Lyophyllaceae</taxon>
        <taxon>Hypsizygus</taxon>
    </lineage>
</organism>
<proteinExistence type="predicted"/>
<reference evidence="1" key="1">
    <citation type="submission" date="2018-04" db="EMBL/GenBank/DDBJ databases">
        <title>Whole genome sequencing of Hypsizygus marmoreus.</title>
        <authorList>
            <person name="Choi I.-G."/>
            <person name="Min B."/>
            <person name="Kim J.-G."/>
            <person name="Kim S."/>
            <person name="Oh Y.-L."/>
            <person name="Kong W.-S."/>
            <person name="Park H."/>
            <person name="Jeong J."/>
            <person name="Song E.-S."/>
        </authorList>
    </citation>
    <scope>NUCLEOTIDE SEQUENCE [LARGE SCALE GENOMIC DNA]</scope>
    <source>
        <strain evidence="1">51987-8</strain>
    </source>
</reference>
<dbReference type="InParanoid" id="A0A369JQ96"/>
<dbReference type="AlphaFoldDB" id="A0A369JQ96"/>
<name>A0A369JQ96_HYPMA</name>
<evidence type="ECO:0000313" key="2">
    <source>
        <dbReference type="Proteomes" id="UP000076154"/>
    </source>
</evidence>
<dbReference type="EMBL" id="LUEZ02000049">
    <property type="protein sequence ID" value="RDB22727.1"/>
    <property type="molecule type" value="Genomic_DNA"/>
</dbReference>
<comment type="caution">
    <text evidence="1">The sequence shown here is derived from an EMBL/GenBank/DDBJ whole genome shotgun (WGS) entry which is preliminary data.</text>
</comment>
<gene>
    <name evidence="1" type="ORF">Hypma_009971</name>
</gene>
<evidence type="ECO:0000313" key="1">
    <source>
        <dbReference type="EMBL" id="RDB22727.1"/>
    </source>
</evidence>
<keyword evidence="2" id="KW-1185">Reference proteome</keyword>
<protein>
    <submittedName>
        <fullName evidence="1">Uncharacterized protein</fullName>
    </submittedName>
</protein>
<dbReference type="Proteomes" id="UP000076154">
    <property type="component" value="Unassembled WGS sequence"/>
</dbReference>
<accession>A0A369JQ96</accession>